<evidence type="ECO:0000256" key="1">
    <source>
        <dbReference type="SAM" id="MobiDB-lite"/>
    </source>
</evidence>
<proteinExistence type="predicted"/>
<dbReference type="AlphaFoldDB" id="Q13T76"/>
<dbReference type="EMBL" id="CP000270">
    <property type="protein sequence ID" value="ABE32713.1"/>
    <property type="molecule type" value="Genomic_DNA"/>
</dbReference>
<feature type="transmembrane region" description="Helical" evidence="2">
    <location>
        <begin position="218"/>
        <end position="237"/>
    </location>
</feature>
<dbReference type="Proteomes" id="UP000001817">
    <property type="component" value="Chromosome 1"/>
</dbReference>
<name>Q13T76_PARXL</name>
<feature type="region of interest" description="Disordered" evidence="1">
    <location>
        <begin position="263"/>
        <end position="287"/>
    </location>
</feature>
<dbReference type="eggNOG" id="ENOG502Z8ED">
    <property type="taxonomic scope" value="Bacteria"/>
</dbReference>
<dbReference type="STRING" id="266265.Bxe_A0218"/>
<keyword evidence="2" id="KW-1133">Transmembrane helix</keyword>
<evidence type="ECO:0000313" key="4">
    <source>
        <dbReference type="Proteomes" id="UP000001817"/>
    </source>
</evidence>
<feature type="transmembrane region" description="Helical" evidence="2">
    <location>
        <begin position="53"/>
        <end position="70"/>
    </location>
</feature>
<gene>
    <name evidence="3" type="ORF">Bxe_A0218</name>
</gene>
<sequence>MTESTSLVGALTSMVSAFGDRYDRNARLKPALLMLLPALVAIVALYHDALGTLGTIVTLASGCGLPFLLADFARSLGVAREPELWKSWGGAPSTQLLRHADSTVDAVSKARYHSFLAEKISTKFPTPAAEKQNSEKADAVYASATKWLRGATRDEKKFRLLLNDNITYGFRRNAYGLRGFGIAVSALTFLWVCLRHGFAPFVARVREAKEIETLFSAGEWMSLLFALIMLVTWIAFFSKASVRAAAFSYADKLILACETLMKPDKKSTSREGKKTPSPRTGREKPIQ</sequence>
<evidence type="ECO:0008006" key="5">
    <source>
        <dbReference type="Google" id="ProtNLM"/>
    </source>
</evidence>
<dbReference type="OrthoDB" id="2083198at2"/>
<keyword evidence="2" id="KW-0472">Membrane</keyword>
<keyword evidence="4" id="KW-1185">Reference proteome</keyword>
<accession>Q13T76</accession>
<organism evidence="3 4">
    <name type="scientific">Paraburkholderia xenovorans (strain LB400)</name>
    <dbReference type="NCBI Taxonomy" id="266265"/>
    <lineage>
        <taxon>Bacteria</taxon>
        <taxon>Pseudomonadati</taxon>
        <taxon>Pseudomonadota</taxon>
        <taxon>Betaproteobacteria</taxon>
        <taxon>Burkholderiales</taxon>
        <taxon>Burkholderiaceae</taxon>
        <taxon>Paraburkholderia</taxon>
    </lineage>
</organism>
<protein>
    <recommendedName>
        <fullName evidence="5">Transmembrane protein</fullName>
    </recommendedName>
</protein>
<dbReference type="KEGG" id="bxb:DR64_2390"/>
<evidence type="ECO:0000313" key="3">
    <source>
        <dbReference type="EMBL" id="ABE32713.1"/>
    </source>
</evidence>
<keyword evidence="2" id="KW-0812">Transmembrane</keyword>
<dbReference type="RefSeq" id="WP_011490139.1">
    <property type="nucleotide sequence ID" value="NC_007951.1"/>
</dbReference>
<feature type="transmembrane region" description="Helical" evidence="2">
    <location>
        <begin position="31"/>
        <end position="47"/>
    </location>
</feature>
<feature type="transmembrane region" description="Helical" evidence="2">
    <location>
        <begin position="180"/>
        <end position="198"/>
    </location>
</feature>
<reference evidence="3 4" key="1">
    <citation type="journal article" date="2006" name="Proc. Natl. Acad. Sci. U.S.A.">
        <title>Burkholderia xenovorans LB400 harbors a multi-replicon, 9.73-Mbp genome shaped for versatility.</title>
        <authorList>
            <person name="Chain P.S."/>
            <person name="Denef V.J."/>
            <person name="Konstantinidis K.T."/>
            <person name="Vergez L.M."/>
            <person name="Agullo L."/>
            <person name="Reyes V.L."/>
            <person name="Hauser L."/>
            <person name="Cordova M."/>
            <person name="Gomez L."/>
            <person name="Gonzalez M."/>
            <person name="Land M."/>
            <person name="Lao V."/>
            <person name="Larimer F."/>
            <person name="LiPuma J.J."/>
            <person name="Mahenthiralingam E."/>
            <person name="Malfatti S.A."/>
            <person name="Marx C.J."/>
            <person name="Parnell J.J."/>
            <person name="Ramette A."/>
            <person name="Richardson P."/>
            <person name="Seeger M."/>
            <person name="Smith D."/>
            <person name="Spilker T."/>
            <person name="Sul W.J."/>
            <person name="Tsoi T.V."/>
            <person name="Ulrich L.E."/>
            <person name="Zhulin I.B."/>
            <person name="Tiedje J.M."/>
        </authorList>
    </citation>
    <scope>NUCLEOTIDE SEQUENCE [LARGE SCALE GENOMIC DNA]</scope>
    <source>
        <strain evidence="3 4">LB400</strain>
    </source>
</reference>
<dbReference type="KEGG" id="bxe:Bxe_A0218"/>
<evidence type="ECO:0000256" key="2">
    <source>
        <dbReference type="SAM" id="Phobius"/>
    </source>
</evidence>